<accession>A0A6B9ZNW6</accession>
<dbReference type="KEGG" id="chih:GWR21_11595"/>
<dbReference type="Proteomes" id="UP000476411">
    <property type="component" value="Chromosome"/>
</dbReference>
<evidence type="ECO:0000313" key="2">
    <source>
        <dbReference type="Proteomes" id="UP000476411"/>
    </source>
</evidence>
<dbReference type="Pfam" id="PF14054">
    <property type="entry name" value="DUF4249"/>
    <property type="match status" value="1"/>
</dbReference>
<name>A0A6B9ZNW6_9BACT</name>
<evidence type="ECO:0000313" key="1">
    <source>
        <dbReference type="EMBL" id="QHS63982.1"/>
    </source>
</evidence>
<proteinExistence type="predicted"/>
<dbReference type="EMBL" id="CP048113">
    <property type="protein sequence ID" value="QHS63982.1"/>
    <property type="molecule type" value="Genomic_DNA"/>
</dbReference>
<protein>
    <submittedName>
        <fullName evidence="1">DUF4249 domain-containing protein</fullName>
    </submittedName>
</protein>
<gene>
    <name evidence="1" type="ORF">GWR21_11595</name>
</gene>
<organism evidence="1 2">
    <name type="scientific">Chitinophaga agri</name>
    <dbReference type="NCBI Taxonomy" id="2703787"/>
    <lineage>
        <taxon>Bacteria</taxon>
        <taxon>Pseudomonadati</taxon>
        <taxon>Bacteroidota</taxon>
        <taxon>Chitinophagia</taxon>
        <taxon>Chitinophagales</taxon>
        <taxon>Chitinophagaceae</taxon>
        <taxon>Chitinophaga</taxon>
    </lineage>
</organism>
<sequence length="255" mass="27786">MLGTACEKEIDLNLNGNDNKYVIEGVLTDIKGDCSVKISRTKEFSSDNAFNGVSGAKVQIWNGGDTTLLTESSTGVYTAPELSGGNGNTYGLLVTIDGETFTATSRMPNKVAFDSLVVVEEDLFGDMTKIANVNFKDPANETNYYRFRQYLNGVMIKSYWVRNDDLTNGNKISARLYILGDANDDDENKIESGDKVTVDMMNIDADVYKYFYSLSNSATGESNSATPANPVSNIKGNAIGYFSAHTIETKTITVP</sequence>
<dbReference type="InterPro" id="IPR025345">
    <property type="entry name" value="DUF4249"/>
</dbReference>
<dbReference type="AlphaFoldDB" id="A0A6B9ZNW6"/>
<keyword evidence="2" id="KW-1185">Reference proteome</keyword>
<reference evidence="1 2" key="1">
    <citation type="submission" date="2020-01" db="EMBL/GenBank/DDBJ databases">
        <title>Complete genome sequence of Chitinophaga sp. H33E-04 isolated from quinoa roots.</title>
        <authorList>
            <person name="Weon H.-Y."/>
            <person name="Lee S.A."/>
        </authorList>
    </citation>
    <scope>NUCLEOTIDE SEQUENCE [LARGE SCALE GENOMIC DNA]</scope>
    <source>
        <strain evidence="1 2">H33E-04</strain>
    </source>
</reference>